<reference evidence="1" key="1">
    <citation type="journal article" date="2020" name="Stud. Mycol.">
        <title>101 Dothideomycetes genomes: a test case for predicting lifestyles and emergence of pathogens.</title>
        <authorList>
            <person name="Haridas S."/>
            <person name="Albert R."/>
            <person name="Binder M."/>
            <person name="Bloem J."/>
            <person name="Labutti K."/>
            <person name="Salamov A."/>
            <person name="Andreopoulos B."/>
            <person name="Baker S."/>
            <person name="Barry K."/>
            <person name="Bills G."/>
            <person name="Bluhm B."/>
            <person name="Cannon C."/>
            <person name="Castanera R."/>
            <person name="Culley D."/>
            <person name="Daum C."/>
            <person name="Ezra D."/>
            <person name="Gonzalez J."/>
            <person name="Henrissat B."/>
            <person name="Kuo A."/>
            <person name="Liang C."/>
            <person name="Lipzen A."/>
            <person name="Lutzoni F."/>
            <person name="Magnuson J."/>
            <person name="Mondo S."/>
            <person name="Nolan M."/>
            <person name="Ohm R."/>
            <person name="Pangilinan J."/>
            <person name="Park H.-J."/>
            <person name="Ramirez L."/>
            <person name="Alfaro M."/>
            <person name="Sun H."/>
            <person name="Tritt A."/>
            <person name="Yoshinaga Y."/>
            <person name="Zwiers L.-H."/>
            <person name="Turgeon B."/>
            <person name="Goodwin S."/>
            <person name="Spatafora J."/>
            <person name="Crous P."/>
            <person name="Grigoriev I."/>
        </authorList>
    </citation>
    <scope>NUCLEOTIDE SEQUENCE</scope>
    <source>
        <strain evidence="1">CBS 113818</strain>
    </source>
</reference>
<sequence>MAETDIEFQHFEHLAAYSIAICKECRHSVLPSHIKSHLQHAHKVKQKQAEDIAERVRNWPGLVEYASEIQVPS</sequence>
<gene>
    <name evidence="1" type="ORF">CC86DRAFT_428091</name>
</gene>
<evidence type="ECO:0000313" key="1">
    <source>
        <dbReference type="EMBL" id="KAF2820466.1"/>
    </source>
</evidence>
<evidence type="ECO:0000313" key="2">
    <source>
        <dbReference type="Proteomes" id="UP000799424"/>
    </source>
</evidence>
<dbReference type="OrthoDB" id="3779166at2759"/>
<dbReference type="InterPro" id="IPR022698">
    <property type="entry name" value="OrsD"/>
</dbReference>
<name>A0A6A6ZHL9_9PLEO</name>
<dbReference type="EMBL" id="MU006240">
    <property type="protein sequence ID" value="KAF2820466.1"/>
    <property type="molecule type" value="Genomic_DNA"/>
</dbReference>
<dbReference type="Pfam" id="PF12013">
    <property type="entry name" value="OrsD"/>
    <property type="match status" value="1"/>
</dbReference>
<protein>
    <recommendedName>
        <fullName evidence="3">C2H2-type domain-containing protein</fullName>
    </recommendedName>
</protein>
<dbReference type="AlphaFoldDB" id="A0A6A6ZHL9"/>
<proteinExistence type="predicted"/>
<evidence type="ECO:0008006" key="3">
    <source>
        <dbReference type="Google" id="ProtNLM"/>
    </source>
</evidence>
<keyword evidence="2" id="KW-1185">Reference proteome</keyword>
<organism evidence="1 2">
    <name type="scientific">Ophiobolus disseminans</name>
    <dbReference type="NCBI Taxonomy" id="1469910"/>
    <lineage>
        <taxon>Eukaryota</taxon>
        <taxon>Fungi</taxon>
        <taxon>Dikarya</taxon>
        <taxon>Ascomycota</taxon>
        <taxon>Pezizomycotina</taxon>
        <taxon>Dothideomycetes</taxon>
        <taxon>Pleosporomycetidae</taxon>
        <taxon>Pleosporales</taxon>
        <taxon>Pleosporineae</taxon>
        <taxon>Phaeosphaeriaceae</taxon>
        <taxon>Ophiobolus</taxon>
    </lineage>
</organism>
<accession>A0A6A6ZHL9</accession>
<dbReference type="Proteomes" id="UP000799424">
    <property type="component" value="Unassembled WGS sequence"/>
</dbReference>